<dbReference type="Gene3D" id="3.90.1410.10">
    <property type="entry name" value="set domain protein methyltransferase, domain 1"/>
    <property type="match status" value="1"/>
</dbReference>
<dbReference type="VEuPathDB" id="FungiDB:BON22_2365"/>
<organism evidence="3">
    <name type="scientific">Cyberlindnera fabianii</name>
    <name type="common">Yeast</name>
    <name type="synonym">Hansenula fabianii</name>
    <dbReference type="NCBI Taxonomy" id="36022"/>
    <lineage>
        <taxon>Eukaryota</taxon>
        <taxon>Fungi</taxon>
        <taxon>Dikarya</taxon>
        <taxon>Ascomycota</taxon>
        <taxon>Saccharomycotina</taxon>
        <taxon>Saccharomycetes</taxon>
        <taxon>Phaffomycetales</taxon>
        <taxon>Phaffomycetaceae</taxon>
        <taxon>Cyberlindnera</taxon>
    </lineage>
</organism>
<dbReference type="SUPFAM" id="SSF82199">
    <property type="entry name" value="SET domain"/>
    <property type="match status" value="1"/>
</dbReference>
<proteinExistence type="predicted"/>
<feature type="chain" id="PRO_5001594139" evidence="1">
    <location>
        <begin position="27"/>
        <end position="641"/>
    </location>
</feature>
<feature type="domain" description="SET" evidence="2">
    <location>
        <begin position="115"/>
        <end position="325"/>
    </location>
</feature>
<feature type="signal peptide" evidence="1">
    <location>
        <begin position="1"/>
        <end position="26"/>
    </location>
</feature>
<dbReference type="InterPro" id="IPR001214">
    <property type="entry name" value="SET_dom"/>
</dbReference>
<dbReference type="InterPro" id="IPR050600">
    <property type="entry name" value="SETD3_SETD6_MTase"/>
</dbReference>
<name>A0A061ASB5_CYBFA</name>
<reference evidence="3" key="1">
    <citation type="journal article" date="2014" name="Genome Announc.">
        <title>Genome sequence of the yeast Cyberlindnera fabianii (Hansenula fabianii).</title>
        <authorList>
            <person name="Freel K.C."/>
            <person name="Sarilar V."/>
            <person name="Neuveglise C."/>
            <person name="Devillers H."/>
            <person name="Friedrich A."/>
            <person name="Schacherer J."/>
        </authorList>
    </citation>
    <scope>NUCLEOTIDE SEQUENCE</scope>
    <source>
        <strain evidence="3">YJS4271</strain>
    </source>
</reference>
<dbReference type="PANTHER" id="PTHR13271">
    <property type="entry name" value="UNCHARACTERIZED PUTATIVE METHYLTRANSFERASE"/>
    <property type="match status" value="1"/>
</dbReference>
<dbReference type="InterPro" id="IPR046341">
    <property type="entry name" value="SET_dom_sf"/>
</dbReference>
<protein>
    <submittedName>
        <fullName evidence="3">CYFA0S04e02388g1_1</fullName>
    </submittedName>
</protein>
<dbReference type="EMBL" id="LK052889">
    <property type="protein sequence ID" value="CDR40044.1"/>
    <property type="molecule type" value="Genomic_DNA"/>
</dbReference>
<dbReference type="OrthoDB" id="42889at2759"/>
<dbReference type="GO" id="GO:0016279">
    <property type="term" value="F:protein-lysine N-methyltransferase activity"/>
    <property type="evidence" value="ECO:0007669"/>
    <property type="project" value="TreeGrafter"/>
</dbReference>
<sequence>MAMAFRNFLIWPFLLLFCEIIHDGEADEHPVSHIYHTKTFIHRAIMTVSAQGIQDLLKWAEENGCVHSDKLKFEYQEHRGVFAIATETHKAEKPQLKVPTRLIIHGGVAEKYFGKQLAVSETNLNGGLKLLWAKLKYDDETLVEGVNLNEFYKPYIALLPEGKETGSVFYWNMEELKLLSSTNLGGSLPAKFEWLVDEWFNTVSDLPEKHKKHAQYEQDLKFRDQFKTFTRSQLLDSLNNVTSWTSFGAYLWSTTIFTSRAFPHRIIDPSAKDGQAMFVPLIDLLNHNNSTLINWSYDQGENDGYFTMHNLDQIEAGGEVFNNYGAKGNEELLMGYGFVIENNANDSVALRVKPPFSAVLEAKERGVHIPKIDDYTYHAFATDEPQGDELTEDNYTGVLYFLNHKSLLPEDLIQMFMSLVSNHTEEGFTLRQRLSALQNLRKALEHKHMALKQDYDIDTSSIDPHVVKTAEIYRKGQMEVLKSTLSAIKSTEKTLLAENKSAVLSLKKLFKKDDRFRAGVSLFGINSYEELEDEEEEGDREAFFALWVLLNAEVPLTGEEDYVAPEWVRESYKQLKENYIPDDESVPYRMVQFQQAFKDHPLGKALTVQNYIIAERVVQMNSYTRGSADDVILVDPISFHV</sequence>
<dbReference type="PhylomeDB" id="A0A061ASB5"/>
<dbReference type="AlphaFoldDB" id="A0A061ASB5"/>
<gene>
    <name evidence="3" type="ORF">CYFA0S_04e02388g</name>
</gene>
<evidence type="ECO:0000313" key="3">
    <source>
        <dbReference type="EMBL" id="CDR40044.1"/>
    </source>
</evidence>
<dbReference type="PROSITE" id="PS50280">
    <property type="entry name" value="SET"/>
    <property type="match status" value="1"/>
</dbReference>
<accession>A0A061ASB5</accession>
<dbReference type="PANTHER" id="PTHR13271:SF147">
    <property type="entry name" value="PROTEIN-LYSINE N-METHYLTRANSFERASE EFM1-RELATED"/>
    <property type="match status" value="1"/>
</dbReference>
<evidence type="ECO:0000256" key="1">
    <source>
        <dbReference type="SAM" id="SignalP"/>
    </source>
</evidence>
<dbReference type="GO" id="GO:0005634">
    <property type="term" value="C:nucleus"/>
    <property type="evidence" value="ECO:0007669"/>
    <property type="project" value="TreeGrafter"/>
</dbReference>
<evidence type="ECO:0000259" key="2">
    <source>
        <dbReference type="PROSITE" id="PS50280"/>
    </source>
</evidence>
<keyword evidence="1" id="KW-0732">Signal</keyword>